<dbReference type="RefSeq" id="WP_136497193.1">
    <property type="nucleotide sequence ID" value="NZ_CP046052.1"/>
</dbReference>
<keyword evidence="3" id="KW-1185">Reference proteome</keyword>
<sequence length="128" mass="13181">MSDFRRVGRDAKGSLLWKTAWIAGATALLSVLAAGLLSNISASEGDMKRLAGSAPAAISRAVQPARSWAGIDDAATATIRDPRSKSPSAACANMARIVTTYRTIGPDGEIVTITDARPRVAGAPACAE</sequence>
<feature type="transmembrane region" description="Helical" evidence="1">
    <location>
        <begin position="20"/>
        <end position="40"/>
    </location>
</feature>
<organism evidence="2 3">
    <name type="scientific">Methylocystis heyeri</name>
    <dbReference type="NCBI Taxonomy" id="391905"/>
    <lineage>
        <taxon>Bacteria</taxon>
        <taxon>Pseudomonadati</taxon>
        <taxon>Pseudomonadota</taxon>
        <taxon>Alphaproteobacteria</taxon>
        <taxon>Hyphomicrobiales</taxon>
        <taxon>Methylocystaceae</taxon>
        <taxon>Methylocystis</taxon>
    </lineage>
</organism>
<reference evidence="2 3" key="1">
    <citation type="submission" date="2019-11" db="EMBL/GenBank/DDBJ databases">
        <title>The genome sequence of Methylocystis heyeri.</title>
        <authorList>
            <person name="Oshkin I.Y."/>
            <person name="Miroshnikov K."/>
            <person name="Dedysh S.N."/>
        </authorList>
    </citation>
    <scope>NUCLEOTIDE SEQUENCE [LARGE SCALE GENOMIC DNA]</scope>
    <source>
        <strain evidence="2 3">H2</strain>
    </source>
</reference>
<dbReference type="KEGG" id="mhey:H2LOC_018845"/>
<dbReference type="EMBL" id="CP046052">
    <property type="protein sequence ID" value="QGM47572.1"/>
    <property type="molecule type" value="Genomic_DNA"/>
</dbReference>
<dbReference type="AlphaFoldDB" id="A0A6B8KIS2"/>
<keyword evidence="1" id="KW-1133">Transmembrane helix</keyword>
<accession>A0A6B8KIS2</accession>
<name>A0A6B8KIS2_9HYPH</name>
<dbReference type="Proteomes" id="UP000309061">
    <property type="component" value="Chromosome"/>
</dbReference>
<keyword evidence="1" id="KW-0812">Transmembrane</keyword>
<keyword evidence="1" id="KW-0472">Membrane</keyword>
<evidence type="ECO:0000256" key="1">
    <source>
        <dbReference type="SAM" id="Phobius"/>
    </source>
</evidence>
<evidence type="ECO:0000313" key="2">
    <source>
        <dbReference type="EMBL" id="QGM47572.1"/>
    </source>
</evidence>
<protein>
    <submittedName>
        <fullName evidence="2">Uncharacterized protein</fullName>
    </submittedName>
</protein>
<proteinExistence type="predicted"/>
<gene>
    <name evidence="2" type="ORF">H2LOC_018845</name>
</gene>
<evidence type="ECO:0000313" key="3">
    <source>
        <dbReference type="Proteomes" id="UP000309061"/>
    </source>
</evidence>